<dbReference type="PRINTS" id="PR00412">
    <property type="entry name" value="EPOXHYDRLASE"/>
</dbReference>
<dbReference type="InterPro" id="IPR029058">
    <property type="entry name" value="AB_hydrolase_fold"/>
</dbReference>
<protein>
    <submittedName>
        <fullName evidence="3">Alpha/beta fold hydrolase</fullName>
    </submittedName>
</protein>
<dbReference type="InterPro" id="IPR000639">
    <property type="entry name" value="Epox_hydrolase-like"/>
</dbReference>
<dbReference type="Pfam" id="PF00561">
    <property type="entry name" value="Abhydrolase_1"/>
    <property type="match status" value="1"/>
</dbReference>
<feature type="domain" description="AB hydrolase-1" evidence="2">
    <location>
        <begin position="29"/>
        <end position="140"/>
    </location>
</feature>
<keyword evidence="4" id="KW-1185">Reference proteome</keyword>
<reference evidence="4" key="1">
    <citation type="journal article" date="2019" name="Int. J. Syst. Evol. Microbiol.">
        <title>The Global Catalogue of Microorganisms (GCM) 10K type strain sequencing project: providing services to taxonomists for standard genome sequencing and annotation.</title>
        <authorList>
            <consortium name="The Broad Institute Genomics Platform"/>
            <consortium name="The Broad Institute Genome Sequencing Center for Infectious Disease"/>
            <person name="Wu L."/>
            <person name="Ma J."/>
        </authorList>
    </citation>
    <scope>NUCLEOTIDE SEQUENCE [LARGE SCALE GENOMIC DNA]</scope>
    <source>
        <strain evidence="4">JCM 12165</strain>
    </source>
</reference>
<accession>A0ABW4FQU5</accession>
<dbReference type="Gene3D" id="3.40.50.1820">
    <property type="entry name" value="alpha/beta hydrolase"/>
    <property type="match status" value="1"/>
</dbReference>
<name>A0ABW4FQU5_9PSEU</name>
<proteinExistence type="predicted"/>
<evidence type="ECO:0000259" key="2">
    <source>
        <dbReference type="Pfam" id="PF00561"/>
    </source>
</evidence>
<evidence type="ECO:0000313" key="4">
    <source>
        <dbReference type="Proteomes" id="UP001597145"/>
    </source>
</evidence>
<dbReference type="GO" id="GO:0016787">
    <property type="term" value="F:hydrolase activity"/>
    <property type="evidence" value="ECO:0007669"/>
    <property type="project" value="UniProtKB-KW"/>
</dbReference>
<gene>
    <name evidence="3" type="ORF">ACFSCY_25395</name>
</gene>
<dbReference type="EMBL" id="JBHUCP010000019">
    <property type="protein sequence ID" value="MFD1532763.1"/>
    <property type="molecule type" value="Genomic_DNA"/>
</dbReference>
<dbReference type="RefSeq" id="WP_343978499.1">
    <property type="nucleotide sequence ID" value="NZ_BAAAJG010000010.1"/>
</dbReference>
<evidence type="ECO:0000313" key="3">
    <source>
        <dbReference type="EMBL" id="MFD1532763.1"/>
    </source>
</evidence>
<dbReference type="InterPro" id="IPR000073">
    <property type="entry name" value="AB_hydrolase_1"/>
</dbReference>
<dbReference type="Proteomes" id="UP001597145">
    <property type="component" value="Unassembled WGS sequence"/>
</dbReference>
<comment type="caution">
    <text evidence="3">The sequence shown here is derived from an EMBL/GenBank/DDBJ whole genome shotgun (WGS) entry which is preliminary data.</text>
</comment>
<dbReference type="PANTHER" id="PTHR43329">
    <property type="entry name" value="EPOXIDE HYDROLASE"/>
    <property type="match status" value="1"/>
</dbReference>
<sequence length="325" mass="35391">MNASSTAAIERTVDAGGCRLRVVEQGAGPVVILCHGFPGLAHSWRNQLPVLASNGFRAIAPDMRGYGGSGRPSDPANYDRTSTVGDMVGLMDALHLDTAVFVGHDFGANLVWDLPQWAPERVRALIQLSVPREVLPPVVPSTACKQVAESHFFHMHYFQEPGVADEELAKDPVGFLAKVFWALGGGGDYLDVFRHPSEGNGYIDVLPDAPPLPWPWMSQADFDVYVETYARTGFTGGLNWYRAMDHVWHEKQSRPGMPITVPTVFVTGEKDPVLQIVGEDALAEMRASVPGLTGVHVIPGAGHFVQMEAADEVNRIMVEFLHGLD</sequence>
<evidence type="ECO:0000256" key="1">
    <source>
        <dbReference type="ARBA" id="ARBA00022801"/>
    </source>
</evidence>
<organism evidence="3 4">
    <name type="scientific">Pseudonocardia aurantiaca</name>
    <dbReference type="NCBI Taxonomy" id="75290"/>
    <lineage>
        <taxon>Bacteria</taxon>
        <taxon>Bacillati</taxon>
        <taxon>Actinomycetota</taxon>
        <taxon>Actinomycetes</taxon>
        <taxon>Pseudonocardiales</taxon>
        <taxon>Pseudonocardiaceae</taxon>
        <taxon>Pseudonocardia</taxon>
    </lineage>
</organism>
<keyword evidence="1 3" id="KW-0378">Hydrolase</keyword>
<dbReference type="SUPFAM" id="SSF53474">
    <property type="entry name" value="alpha/beta-Hydrolases"/>
    <property type="match status" value="1"/>
</dbReference>